<evidence type="ECO:0000313" key="4">
    <source>
        <dbReference type="Proteomes" id="UP001431776"/>
    </source>
</evidence>
<feature type="transmembrane region" description="Helical" evidence="1">
    <location>
        <begin position="63"/>
        <end position="81"/>
    </location>
</feature>
<evidence type="ECO:0000259" key="2">
    <source>
        <dbReference type="PROSITE" id="PS51766"/>
    </source>
</evidence>
<feature type="transmembrane region" description="Helical" evidence="1">
    <location>
        <begin position="93"/>
        <end position="114"/>
    </location>
</feature>
<protein>
    <submittedName>
        <fullName evidence="3">DUF362 domain-containing protein</fullName>
    </submittedName>
</protein>
<comment type="caution">
    <text evidence="3">The sequence shown here is derived from an EMBL/GenBank/DDBJ whole genome shotgun (WGS) entry which is preliminary data.</text>
</comment>
<dbReference type="CDD" id="cd14256">
    <property type="entry name" value="Dockerin_I"/>
    <property type="match status" value="1"/>
</dbReference>
<dbReference type="Pfam" id="PF04015">
    <property type="entry name" value="DUF362"/>
    <property type="match status" value="1"/>
</dbReference>
<reference evidence="3" key="1">
    <citation type="submission" date="2023-05" db="EMBL/GenBank/DDBJ databases">
        <title>Anaerotaeda fermentans gen. nov., sp. nov., a novel anaerobic planctomycete of the new family within the order Sedimentisphaerales isolated from Taman Peninsula, Russia.</title>
        <authorList>
            <person name="Khomyakova M.A."/>
            <person name="Merkel A.Y."/>
            <person name="Slobodkin A.I."/>
        </authorList>
    </citation>
    <scope>NUCLEOTIDE SEQUENCE</scope>
    <source>
        <strain evidence="3">M17dextr</strain>
    </source>
</reference>
<dbReference type="AlphaFoldDB" id="A0AAW6TX54"/>
<dbReference type="PROSITE" id="PS00018">
    <property type="entry name" value="EF_HAND_1"/>
    <property type="match status" value="2"/>
</dbReference>
<keyword evidence="4" id="KW-1185">Reference proteome</keyword>
<dbReference type="EMBL" id="JASCXX010000003">
    <property type="protein sequence ID" value="MDI6448029.1"/>
    <property type="molecule type" value="Genomic_DNA"/>
</dbReference>
<accession>A0AAW6TX54</accession>
<name>A0AAW6TX54_9BACT</name>
<organism evidence="3 4">
    <name type="scientific">Anaerobaca lacustris</name>
    <dbReference type="NCBI Taxonomy" id="3044600"/>
    <lineage>
        <taxon>Bacteria</taxon>
        <taxon>Pseudomonadati</taxon>
        <taxon>Planctomycetota</taxon>
        <taxon>Phycisphaerae</taxon>
        <taxon>Sedimentisphaerales</taxon>
        <taxon>Anaerobacaceae</taxon>
        <taxon>Anaerobaca</taxon>
    </lineage>
</organism>
<keyword evidence="1" id="KW-1133">Transmembrane helix</keyword>
<dbReference type="InterPro" id="IPR016134">
    <property type="entry name" value="Dockerin_dom"/>
</dbReference>
<proteinExistence type="predicted"/>
<gene>
    <name evidence="3" type="ORF">QJ522_03140</name>
</gene>
<feature type="domain" description="Dockerin" evidence="2">
    <location>
        <begin position="570"/>
        <end position="632"/>
    </location>
</feature>
<dbReference type="InterPro" id="IPR018247">
    <property type="entry name" value="EF_Hand_1_Ca_BS"/>
</dbReference>
<evidence type="ECO:0000256" key="1">
    <source>
        <dbReference type="SAM" id="Phobius"/>
    </source>
</evidence>
<dbReference type="InterPro" id="IPR036439">
    <property type="entry name" value="Dockerin_dom_sf"/>
</dbReference>
<dbReference type="GO" id="GO:0004553">
    <property type="term" value="F:hydrolase activity, hydrolyzing O-glycosyl compounds"/>
    <property type="evidence" value="ECO:0007669"/>
    <property type="project" value="InterPro"/>
</dbReference>
<dbReference type="PROSITE" id="PS51766">
    <property type="entry name" value="DOCKERIN"/>
    <property type="match status" value="1"/>
</dbReference>
<evidence type="ECO:0000313" key="3">
    <source>
        <dbReference type="EMBL" id="MDI6448029.1"/>
    </source>
</evidence>
<dbReference type="Pfam" id="PF00404">
    <property type="entry name" value="Dockerin_1"/>
    <property type="match status" value="1"/>
</dbReference>
<dbReference type="Proteomes" id="UP001431776">
    <property type="component" value="Unassembled WGS sequence"/>
</dbReference>
<dbReference type="SUPFAM" id="SSF63446">
    <property type="entry name" value="Type I dockerin domain"/>
    <property type="match status" value="1"/>
</dbReference>
<dbReference type="Gene3D" id="1.10.1330.10">
    <property type="entry name" value="Dockerin domain"/>
    <property type="match status" value="1"/>
</dbReference>
<dbReference type="RefSeq" id="WP_349243439.1">
    <property type="nucleotide sequence ID" value="NZ_JASCXX010000003.1"/>
</dbReference>
<sequence>MADRDARSCCPRTDRPLRPRRSGHWVRWIAPATGLAALIWFLIRVAPKPSRAAYPCQRTAMPLASGFVVWLLGLAGSVTVFRKARQSLRQSRLVWASVCLAVAAVMGIVSLAHLPERLARAGQPWGPHEPLGQAKGIHPGRVVWVHDPDATNWDGYTSPEHWWQSHCTNLTVVEKMVSQAVRGVAGRNSDAAAWDAIFRHFNSERGHGDVGYQAGEKIAIKINLTTCNAGGEQVDPVTYNKKPGIMNRIDNSPQITLALLRQLVNTVGVAPEDITVGDPTGLFPNYYRDMLYPEFPTVRYLDNYGGSGRTRAEFSDVPLYWSTPEARRAVQDYLPISFAQADYLINFAILKGHSSGVTLCAKNHYGSLIRLPSQYLRPPWPGRPGNGSYLNYYNMHYSLPNAGQNPPWSPGIARYRSLVDLMGHSELGGKTLLYLIDGLYGGYYWEARPYKWNMPPFNGDWPSSILASQDPVAIDSVGYDFVNAEWPDVVRYGRAPAAQYDMGGGAEDYLHEAALASDPPSGTFYDPDHQDDAIRLESLGVHEHWNNAIDKQYSRNLGAGEGIELVLLRSDAIAGDIDSDGNVNADDLARLCESWLQSSVPNGLEADLNGDGIVDARDFALLAATWGAVTTQ</sequence>
<dbReference type="InterPro" id="IPR002105">
    <property type="entry name" value="Dockerin_1_rpt"/>
</dbReference>
<keyword evidence="1" id="KW-0812">Transmembrane</keyword>
<dbReference type="InterPro" id="IPR007160">
    <property type="entry name" value="DUF362"/>
</dbReference>
<feature type="transmembrane region" description="Helical" evidence="1">
    <location>
        <begin position="25"/>
        <end position="43"/>
    </location>
</feature>
<keyword evidence="1" id="KW-0472">Membrane</keyword>
<dbReference type="GO" id="GO:0000272">
    <property type="term" value="P:polysaccharide catabolic process"/>
    <property type="evidence" value="ECO:0007669"/>
    <property type="project" value="InterPro"/>
</dbReference>